<name>A0A3R7WMV4_APHAT</name>
<protein>
    <recommendedName>
        <fullName evidence="5">VASt domain-containing protein</fullName>
    </recommendedName>
</protein>
<evidence type="ECO:0000313" key="7">
    <source>
        <dbReference type="Proteomes" id="UP000284702"/>
    </source>
</evidence>
<evidence type="ECO:0000256" key="2">
    <source>
        <dbReference type="ARBA" id="ARBA00023136"/>
    </source>
</evidence>
<feature type="transmembrane region" description="Helical" evidence="4">
    <location>
        <begin position="126"/>
        <end position="148"/>
    </location>
</feature>
<evidence type="ECO:0000256" key="3">
    <source>
        <dbReference type="SAM" id="MobiDB-lite"/>
    </source>
</evidence>
<feature type="region of interest" description="Disordered" evidence="3">
    <location>
        <begin position="294"/>
        <end position="321"/>
    </location>
</feature>
<dbReference type="GO" id="GO:0016020">
    <property type="term" value="C:membrane"/>
    <property type="evidence" value="ECO:0007669"/>
    <property type="project" value="UniProtKB-SubCell"/>
</dbReference>
<proteinExistence type="predicted"/>
<keyword evidence="2 4" id="KW-0472">Membrane</keyword>
<feature type="region of interest" description="Disordered" evidence="3">
    <location>
        <begin position="339"/>
        <end position="375"/>
    </location>
</feature>
<feature type="domain" description="VASt" evidence="5">
    <location>
        <begin position="9"/>
        <end position="78"/>
    </location>
</feature>
<feature type="compositionally biased region" description="Basic and acidic residues" evidence="3">
    <location>
        <begin position="339"/>
        <end position="366"/>
    </location>
</feature>
<comment type="caution">
    <text evidence="6">The sequence shown here is derived from an EMBL/GenBank/DDBJ whole genome shotgun (WGS) entry which is preliminary data.</text>
</comment>
<gene>
    <name evidence="6" type="ORF">B5M09_005262</name>
</gene>
<dbReference type="Pfam" id="PF16016">
    <property type="entry name" value="VASt"/>
    <property type="match status" value="1"/>
</dbReference>
<keyword evidence="7" id="KW-1185">Reference proteome</keyword>
<dbReference type="InterPro" id="IPR031968">
    <property type="entry name" value="VASt"/>
</dbReference>
<evidence type="ECO:0000259" key="5">
    <source>
        <dbReference type="Pfam" id="PF16016"/>
    </source>
</evidence>
<comment type="subcellular location">
    <subcellularLocation>
        <location evidence="1">Membrane</location>
    </subcellularLocation>
</comment>
<keyword evidence="4" id="KW-1133">Transmembrane helix</keyword>
<feature type="compositionally biased region" description="Basic and acidic residues" evidence="3">
    <location>
        <begin position="297"/>
        <end position="321"/>
    </location>
</feature>
<evidence type="ECO:0000256" key="4">
    <source>
        <dbReference type="SAM" id="Phobius"/>
    </source>
</evidence>
<sequence length="375" mass="41635">MAYTAFSRPETFQSERRVTFVHNKKNFIGPSAIPTTQIYRYTYTPGQRLVVSVTSSVHDAPFCYYFRAESRWVFDASLSSAHECSLVSPVAAATSEDGRRMDQDAVAATMTMQLDPDTSLRLLRRLNVVGVVVLVVLLLQLMATLYNLRTTTNESVRLQNQHQVLLRGCSQTKATRLNCLTFQFAYDPSMSAYLIVCSAVLYTILVSTPLALAATAPSDVWKTNNNRVIVLHHRHGYVSTESNVITTEEHAALRRLIANIEAPSNDEASHRRAGIPAEYAVNLMQPFGGASASAEIAAHDKQKAEASSLDKAHSGTSAEKKADRGDIFYEKLIIFKTSHDRVKENAESDNKRLSSRDVSQEADRGQMAKQRQTVT</sequence>
<dbReference type="AlphaFoldDB" id="A0A3R7WMV4"/>
<evidence type="ECO:0000313" key="6">
    <source>
        <dbReference type="EMBL" id="RQM31089.1"/>
    </source>
</evidence>
<dbReference type="VEuPathDB" id="FungiDB:H257_17662"/>
<organism evidence="6 7">
    <name type="scientific">Aphanomyces astaci</name>
    <name type="common">Crayfish plague agent</name>
    <dbReference type="NCBI Taxonomy" id="112090"/>
    <lineage>
        <taxon>Eukaryota</taxon>
        <taxon>Sar</taxon>
        <taxon>Stramenopiles</taxon>
        <taxon>Oomycota</taxon>
        <taxon>Saprolegniomycetes</taxon>
        <taxon>Saprolegniales</taxon>
        <taxon>Verrucalvaceae</taxon>
        <taxon>Aphanomyces</taxon>
    </lineage>
</organism>
<evidence type="ECO:0000256" key="1">
    <source>
        <dbReference type="ARBA" id="ARBA00004370"/>
    </source>
</evidence>
<keyword evidence="4" id="KW-0812">Transmembrane</keyword>
<accession>A0A3R7WMV4</accession>
<feature type="transmembrane region" description="Helical" evidence="4">
    <location>
        <begin position="190"/>
        <end position="212"/>
    </location>
</feature>
<dbReference type="Proteomes" id="UP000284702">
    <property type="component" value="Unassembled WGS sequence"/>
</dbReference>
<reference evidence="6" key="1">
    <citation type="submission" date="2018-07" db="EMBL/GenBank/DDBJ databases">
        <title>Annotation of Aphanomyces astaci genome assembly.</title>
        <authorList>
            <person name="Studholme D.J."/>
        </authorList>
    </citation>
    <scope>NUCLEOTIDE SEQUENCE [LARGE SCALE GENOMIC DNA]</scope>
    <source>
        <strain evidence="6">Pc</strain>
    </source>
</reference>
<dbReference type="EMBL" id="MZMZ02000263">
    <property type="protein sequence ID" value="RQM31089.1"/>
    <property type="molecule type" value="Genomic_DNA"/>
</dbReference>